<dbReference type="Proteomes" id="UP000485058">
    <property type="component" value="Unassembled WGS sequence"/>
</dbReference>
<reference evidence="2 3" key="1">
    <citation type="submission" date="2020-02" db="EMBL/GenBank/DDBJ databases">
        <title>Draft genome sequence of Haematococcus lacustris strain NIES-144.</title>
        <authorList>
            <person name="Morimoto D."/>
            <person name="Nakagawa S."/>
            <person name="Yoshida T."/>
            <person name="Sawayama S."/>
        </authorList>
    </citation>
    <scope>NUCLEOTIDE SEQUENCE [LARGE SCALE GENOMIC DNA]</scope>
    <source>
        <strain evidence="2 3">NIES-144</strain>
    </source>
</reference>
<sequence>MTVEHALVLAQVMGIPIVQSPLMMYTNWPLLTSVYNISRPSLKEFGRLSFYPDTWQELAAVMRQVNATASDPVTGRPRHALCMPSETGSTFLFTAVLTSIMQTGGTTQGWLYDPLTLEPLTNNTAMLKALEIMWELSPFLRGFDSSSTIDMSQCAIALAPSSLFKSLHPLYSNAQFMGQLTMSPLPASTEVLDRSTMQLVPCTAQLCNSQRATKLGGQLVNLAPTSHRGAASFLGMTTLVPSKLRTAVYNLMVYICSPGVSKSYSTALAQVVAMPFVADDFKVADSLGSLYYGQSALFTLIGCKMPLVPRSAGSPADFAAAMTSMTAGLRAVRDSLGVGALREQLWGTTGFVPPTQPPPPTPPSPSPPLAGGPALSTPLLATAIAVPVGVCSLLMLLLAFIITHLRHNAKLQRSLLGHVLPPAAGDKATLVITDVQGSSKLWEMLPAGVMEASMKVHDELVRRLALDSSGYEWATEGDSQWPAELMAAGSPGQPLCLGLVCAGTDATGSHSTRYSTTGSAAPSLPPTSAQLPSIRGQLPYPTRADSHLRGTQYIVLEERPTELVASSEASLSSTATAPTSLAAGPEPHVEQLQRHNPSVSTLAAEPLVHSLPSVKRLRGKQLKTWSLSLTAAQAVTSKTSNQVIDGDLHSMPHHHIVASALGMGLLGLLALSPSAANGRNLHTAHCPDHKPSLSLSVKESASMSRPDTPSLGQGSVGWQRLCDLYREVEVEEPGALTVLAGLRVRVGMHTGLAAEEVLVQSRMGASSTTYGGAALVLAKAVQACAHGGQVTLSAATFVKLPVEELRAAGITACGGAAGCRHKCGAHGQAPAGAGGGQERHCPGPVLRHAGHPGACSPPVGPGAAEDPQAAATGCAACPVWHGSHGLHVSGGLGAAEGMGRQPGQGVPGPVPGHCPASAAACGWAAAACWLLGAGVDVGEVACDLTPANGRFNYRGRCLNRAARINGLAASGQVWCSQMAWENAQASCKPSLAVHKADKEASLATAQLPTSSASWTAHARQHDSSLVMAKSAHSATLHTKGRSLTQSGKPAEVVTVSPAPGPAALTAGTAASLLSGVNSLAAQWQQHQLQLHSGSQPGSVRDGEGTDRSSAILPSQGRLLALPGLLQPLLVRPLGCRELRGIPGQVALVQVSLAAHTSRGQLEAADRLGLMAPGLELNRGSH</sequence>
<feature type="compositionally biased region" description="Low complexity" evidence="1">
    <location>
        <begin position="565"/>
        <end position="583"/>
    </location>
</feature>
<keyword evidence="3" id="KW-1185">Reference proteome</keyword>
<dbReference type="InterPro" id="IPR050697">
    <property type="entry name" value="Adenylyl/Guanylyl_Cyclase_3/4"/>
</dbReference>
<dbReference type="SUPFAM" id="SSF53850">
    <property type="entry name" value="Periplasmic binding protein-like II"/>
    <property type="match status" value="1"/>
</dbReference>
<feature type="region of interest" description="Disordered" evidence="1">
    <location>
        <begin position="349"/>
        <end position="371"/>
    </location>
</feature>
<dbReference type="EMBL" id="BLLF01001767">
    <property type="protein sequence ID" value="GFH21131.1"/>
    <property type="molecule type" value="Genomic_DNA"/>
</dbReference>
<dbReference type="Gene3D" id="3.30.70.1230">
    <property type="entry name" value="Nucleotide cyclase"/>
    <property type="match status" value="3"/>
</dbReference>
<protein>
    <submittedName>
        <fullName evidence="2">Guanylyl and adenylyl cyclase family member</fullName>
    </submittedName>
</protein>
<gene>
    <name evidence="2" type="ORF">HaLaN_18372</name>
</gene>
<feature type="region of interest" description="Disordered" evidence="1">
    <location>
        <begin position="1090"/>
        <end position="1110"/>
    </location>
</feature>
<feature type="region of interest" description="Disordered" evidence="1">
    <location>
        <begin position="508"/>
        <end position="529"/>
    </location>
</feature>
<evidence type="ECO:0000313" key="3">
    <source>
        <dbReference type="Proteomes" id="UP000485058"/>
    </source>
</evidence>
<proteinExistence type="predicted"/>
<dbReference type="PANTHER" id="PTHR43081:SF1">
    <property type="entry name" value="ADENYLATE CYCLASE, TERMINAL-DIFFERENTIATION SPECIFIC"/>
    <property type="match status" value="1"/>
</dbReference>
<feature type="region of interest" description="Disordered" evidence="1">
    <location>
        <begin position="565"/>
        <end position="587"/>
    </location>
</feature>
<organism evidence="2 3">
    <name type="scientific">Haematococcus lacustris</name>
    <name type="common">Green alga</name>
    <name type="synonym">Haematococcus pluvialis</name>
    <dbReference type="NCBI Taxonomy" id="44745"/>
    <lineage>
        <taxon>Eukaryota</taxon>
        <taxon>Viridiplantae</taxon>
        <taxon>Chlorophyta</taxon>
        <taxon>core chlorophytes</taxon>
        <taxon>Chlorophyceae</taxon>
        <taxon>CS clade</taxon>
        <taxon>Chlamydomonadales</taxon>
        <taxon>Haematococcaceae</taxon>
        <taxon>Haematococcus</taxon>
    </lineage>
</organism>
<evidence type="ECO:0000256" key="1">
    <source>
        <dbReference type="SAM" id="MobiDB-lite"/>
    </source>
</evidence>
<dbReference type="Gene3D" id="3.40.190.10">
    <property type="entry name" value="Periplasmic binding protein-like II"/>
    <property type="match status" value="1"/>
</dbReference>
<feature type="compositionally biased region" description="Pro residues" evidence="1">
    <location>
        <begin position="354"/>
        <end position="370"/>
    </location>
</feature>
<name>A0A699ZFZ3_HAELA</name>
<evidence type="ECO:0000313" key="2">
    <source>
        <dbReference type="EMBL" id="GFH21131.1"/>
    </source>
</evidence>
<accession>A0A699ZFZ3</accession>
<dbReference type="InterPro" id="IPR029787">
    <property type="entry name" value="Nucleotide_cyclase"/>
</dbReference>
<dbReference type="SUPFAM" id="SSF55073">
    <property type="entry name" value="Nucleotide cyclase"/>
    <property type="match status" value="2"/>
</dbReference>
<dbReference type="AlphaFoldDB" id="A0A699ZFZ3"/>
<comment type="caution">
    <text evidence="2">The sequence shown here is derived from an EMBL/GenBank/DDBJ whole genome shotgun (WGS) entry which is preliminary data.</text>
</comment>
<dbReference type="PANTHER" id="PTHR43081">
    <property type="entry name" value="ADENYLATE CYCLASE, TERMINAL-DIFFERENTIATION SPECIFIC-RELATED"/>
    <property type="match status" value="1"/>
</dbReference>